<dbReference type="Pfam" id="PF07369">
    <property type="entry name" value="DUF1488"/>
    <property type="match status" value="1"/>
</dbReference>
<dbReference type="InterPro" id="IPR036692">
    <property type="entry name" value="Shew3726-like_sf"/>
</dbReference>
<keyword evidence="2" id="KW-1185">Reference proteome</keyword>
<proteinExistence type="predicted"/>
<dbReference type="Gene3D" id="3.30.160.140">
    <property type="entry name" value="Shew3726-like"/>
    <property type="match status" value="1"/>
</dbReference>
<dbReference type="InterPro" id="IPR009962">
    <property type="entry name" value="DUF1488"/>
</dbReference>
<dbReference type="SUPFAM" id="SSF160272">
    <property type="entry name" value="Shew3726-like"/>
    <property type="match status" value="1"/>
</dbReference>
<sequence length="104" mass="11370">MTTPEPKLVLAKPRWDGSRVVFEIDVDGEIVDCAISRSALQDISGVRRFAPVDLLRGFGEVRARIEEIAANKFRIRPETVSGFVSIWADDVEDGRAPTGAAQSA</sequence>
<evidence type="ECO:0000313" key="2">
    <source>
        <dbReference type="Proteomes" id="UP000500767"/>
    </source>
</evidence>
<name>A0A6M8HRQ1_9PROT</name>
<dbReference type="RefSeq" id="WP_171836678.1">
    <property type="nucleotide sequence ID" value="NZ_CP053708.1"/>
</dbReference>
<dbReference type="Proteomes" id="UP000500767">
    <property type="component" value="Chromosome"/>
</dbReference>
<protein>
    <submittedName>
        <fullName evidence="1">DUF1488 family protein</fullName>
    </submittedName>
</protein>
<gene>
    <name evidence="1" type="ORF">HN018_13700</name>
</gene>
<dbReference type="KEGG" id="lck:HN018_13700"/>
<accession>A0A6M8HRQ1</accession>
<dbReference type="EMBL" id="CP053708">
    <property type="protein sequence ID" value="QKE90955.1"/>
    <property type="molecule type" value="Genomic_DNA"/>
</dbReference>
<evidence type="ECO:0000313" key="1">
    <source>
        <dbReference type="EMBL" id="QKE90955.1"/>
    </source>
</evidence>
<organism evidence="1 2">
    <name type="scientific">Lichenicola cladoniae</name>
    <dbReference type="NCBI Taxonomy" id="1484109"/>
    <lineage>
        <taxon>Bacteria</taxon>
        <taxon>Pseudomonadati</taxon>
        <taxon>Pseudomonadota</taxon>
        <taxon>Alphaproteobacteria</taxon>
        <taxon>Acetobacterales</taxon>
        <taxon>Acetobacteraceae</taxon>
        <taxon>Lichenicola</taxon>
    </lineage>
</organism>
<dbReference type="AlphaFoldDB" id="A0A6M8HRQ1"/>
<reference evidence="1 2" key="1">
    <citation type="journal article" date="2014" name="World J. Microbiol. Biotechnol.">
        <title>Biodiversity and physiological characteristics of Antarctic and Arctic lichens-associated bacteria.</title>
        <authorList>
            <person name="Lee Y.M."/>
            <person name="Kim E.H."/>
            <person name="Lee H.K."/>
            <person name="Hong S.G."/>
        </authorList>
    </citation>
    <scope>NUCLEOTIDE SEQUENCE [LARGE SCALE GENOMIC DNA]</scope>
    <source>
        <strain evidence="1 2">PAMC 26569</strain>
    </source>
</reference>